<feature type="signal peptide" evidence="1">
    <location>
        <begin position="1"/>
        <end position="25"/>
    </location>
</feature>
<dbReference type="EMBL" id="WUMU01000014">
    <property type="protein sequence ID" value="MXN18688.1"/>
    <property type="molecule type" value="Genomic_DNA"/>
</dbReference>
<dbReference type="AlphaFoldDB" id="A0A6L7G5B4"/>
<dbReference type="Proteomes" id="UP000477911">
    <property type="component" value="Unassembled WGS sequence"/>
</dbReference>
<name>A0A6L7G5B4_9RHOB</name>
<evidence type="ECO:0000256" key="1">
    <source>
        <dbReference type="SAM" id="SignalP"/>
    </source>
</evidence>
<proteinExistence type="predicted"/>
<dbReference type="RefSeq" id="WP_160894818.1">
    <property type="nucleotide sequence ID" value="NZ_WUMU01000014.1"/>
</dbReference>
<protein>
    <submittedName>
        <fullName evidence="2">Uncharacterized protein</fullName>
    </submittedName>
</protein>
<reference evidence="2 3" key="1">
    <citation type="submission" date="2019-12" db="EMBL/GenBank/DDBJ databases">
        <authorList>
            <person name="Li M."/>
        </authorList>
    </citation>
    <scope>NUCLEOTIDE SEQUENCE [LARGE SCALE GENOMIC DNA]</scope>
    <source>
        <strain evidence="2 3">GBMRC 2024</strain>
    </source>
</reference>
<organism evidence="2 3">
    <name type="scientific">Pseudooceanicola albus</name>
    <dbReference type="NCBI Taxonomy" id="2692189"/>
    <lineage>
        <taxon>Bacteria</taxon>
        <taxon>Pseudomonadati</taxon>
        <taxon>Pseudomonadota</taxon>
        <taxon>Alphaproteobacteria</taxon>
        <taxon>Rhodobacterales</taxon>
        <taxon>Paracoccaceae</taxon>
        <taxon>Pseudooceanicola</taxon>
    </lineage>
</organism>
<comment type="caution">
    <text evidence="2">The sequence shown here is derived from an EMBL/GenBank/DDBJ whole genome shotgun (WGS) entry which is preliminary data.</text>
</comment>
<feature type="chain" id="PRO_5026753737" evidence="1">
    <location>
        <begin position="26"/>
        <end position="71"/>
    </location>
</feature>
<accession>A0A6L7G5B4</accession>
<keyword evidence="3" id="KW-1185">Reference proteome</keyword>
<sequence length="71" mass="7623">MKRRLPLSLLPLTVAGSLAGTLAWAAEGPGDAPRTWPLRAEIARPAGPARTWIIDPERATVSELPARALRD</sequence>
<evidence type="ECO:0000313" key="2">
    <source>
        <dbReference type="EMBL" id="MXN18688.1"/>
    </source>
</evidence>
<gene>
    <name evidence="2" type="ORF">GR170_12635</name>
</gene>
<keyword evidence="1" id="KW-0732">Signal</keyword>
<evidence type="ECO:0000313" key="3">
    <source>
        <dbReference type="Proteomes" id="UP000477911"/>
    </source>
</evidence>